<feature type="transmembrane region" description="Helical" evidence="1">
    <location>
        <begin position="583"/>
        <end position="606"/>
    </location>
</feature>
<evidence type="ECO:0000313" key="4">
    <source>
        <dbReference type="EMBL" id="AZE49028.1"/>
    </source>
</evidence>
<dbReference type="AlphaFoldDB" id="A0A3G7TRA8"/>
<dbReference type="InterPro" id="IPR055396">
    <property type="entry name" value="DUF7088"/>
</dbReference>
<reference evidence="4 5" key="1">
    <citation type="submission" date="2018-03" db="EMBL/GenBank/DDBJ databases">
        <title>Diversity of phytobeneficial traits revealed by whole-genome analysis of worldwide-isolated phenazine-producing Pseudomonas spp.</title>
        <authorList>
            <person name="Biessy A."/>
            <person name="Novinscak A."/>
            <person name="Blom J."/>
            <person name="Leger G."/>
            <person name="Thomashow L.S."/>
            <person name="Cazorla F.M."/>
            <person name="Josic D."/>
            <person name="Filion M."/>
        </authorList>
    </citation>
    <scope>NUCLEOTIDE SEQUENCE [LARGE SCALE GENOMIC DNA]</scope>
    <source>
        <strain evidence="4 5">B25</strain>
    </source>
</reference>
<dbReference type="Pfam" id="PF23357">
    <property type="entry name" value="DUF7088"/>
    <property type="match status" value="1"/>
</dbReference>
<gene>
    <name evidence="4" type="ORF">C4K04_3356</name>
</gene>
<proteinExistence type="predicted"/>
<organism evidence="4 5">
    <name type="scientific">Pseudomonas chlororaphis</name>
    <dbReference type="NCBI Taxonomy" id="587753"/>
    <lineage>
        <taxon>Bacteria</taxon>
        <taxon>Pseudomonadati</taxon>
        <taxon>Pseudomonadota</taxon>
        <taxon>Gammaproteobacteria</taxon>
        <taxon>Pseudomonadales</taxon>
        <taxon>Pseudomonadaceae</taxon>
        <taxon>Pseudomonas</taxon>
    </lineage>
</organism>
<keyword evidence="1" id="KW-1133">Transmembrane helix</keyword>
<evidence type="ECO:0000313" key="5">
    <source>
        <dbReference type="Proteomes" id="UP000268048"/>
    </source>
</evidence>
<keyword evidence="1" id="KW-0472">Membrane</keyword>
<feature type="domain" description="DUF7088" evidence="3">
    <location>
        <begin position="38"/>
        <end position="138"/>
    </location>
</feature>
<dbReference type="Proteomes" id="UP000268048">
    <property type="component" value="Chromosome"/>
</dbReference>
<name>A0A3G7TRA8_9PSED</name>
<dbReference type="Pfam" id="PF09822">
    <property type="entry name" value="ABC_transp_aux"/>
    <property type="match status" value="1"/>
</dbReference>
<keyword evidence="1" id="KW-0812">Transmembrane</keyword>
<evidence type="ECO:0000256" key="1">
    <source>
        <dbReference type="SAM" id="Phobius"/>
    </source>
</evidence>
<dbReference type="InterPro" id="IPR019196">
    <property type="entry name" value="ABC_transp_unknown"/>
</dbReference>
<accession>A0A3G7TRA8</accession>
<evidence type="ECO:0000259" key="2">
    <source>
        <dbReference type="Pfam" id="PF09822"/>
    </source>
</evidence>
<feature type="domain" description="ABC-type uncharacterised transport system" evidence="2">
    <location>
        <begin position="175"/>
        <end position="472"/>
    </location>
</feature>
<protein>
    <submittedName>
        <fullName evidence="4">Gliding motility-associated ABC transporter substrate-binding protein GldG</fullName>
    </submittedName>
</protein>
<dbReference type="EMBL" id="CP027753">
    <property type="protein sequence ID" value="AZE49028.1"/>
    <property type="molecule type" value="Genomic_DNA"/>
</dbReference>
<dbReference type="RefSeq" id="WP_124320857.1">
    <property type="nucleotide sequence ID" value="NZ_CP027753.1"/>
</dbReference>
<evidence type="ECO:0000259" key="3">
    <source>
        <dbReference type="Pfam" id="PF23357"/>
    </source>
</evidence>
<sequence>MKRMLYSTSGLLLIALLFLAFNLATGLLLTGVRLDLTQNKLYSISAGTRQILAELKQPLDLYFYFSDSGSKELVPMRGYAQRVQELLKVYEREADGKIRLHVIDPLPFSADEDKASEFGLQAVPLGQGGAPVYFGLAGTDEQNNAQTIEFFAPDQEEFLEYDISRLLQALANPKRPTLGLLSSLPANGGFDIRTQSKTEPWMLIQELRREFDLQQLKPDTQDIPKDVDILMLLHPKKLSQPTLYAIDQFVLRGGKLLAFVDPYSEQDSGEEYFGIQSKDKSSNLEPLFKAWGIHMQPGKVLGDNLYALLETSEEDGRPLPRPFTLGVPQAALSQQDPSTAGLEFIALTTAGILEPVAGASTRFTPLMYSSDSAKAFEADRFDKPADRKQMLRDQEQPSQRYIVAARVQGPVKTAFAEGIEGRKDGLKEAQQVNLVVVADTDLLSDRMWLEMQDINGRPATRPWADNASFVLNTLDNLAGSDALNSLRSRGPYSRPFVVVEQLRRQAEDSFRAKRFALEESLEETEGKLQQLQGSSEKGESLSAEQQATVRQFLQEKTRIRKELREVQYQLNANIDELGRTLKMLNIAAVPLLLSLGMLLVWAVRYLRRTRTLSRKPAPAGKIAGKRRA</sequence>